<dbReference type="InterPro" id="IPR000515">
    <property type="entry name" value="MetI-like"/>
</dbReference>
<keyword evidence="4" id="KW-1003">Cell membrane</keyword>
<feature type="transmembrane region" description="Helical" evidence="8">
    <location>
        <begin position="136"/>
        <end position="159"/>
    </location>
</feature>
<evidence type="ECO:0000256" key="2">
    <source>
        <dbReference type="ARBA" id="ARBA00007069"/>
    </source>
</evidence>
<evidence type="ECO:0000256" key="3">
    <source>
        <dbReference type="ARBA" id="ARBA00022448"/>
    </source>
</evidence>
<dbReference type="SUPFAM" id="SSF161098">
    <property type="entry name" value="MetI-like"/>
    <property type="match status" value="1"/>
</dbReference>
<dbReference type="Pfam" id="PF00528">
    <property type="entry name" value="BPD_transp_1"/>
    <property type="match status" value="1"/>
</dbReference>
<feature type="transmembrane region" description="Helical" evidence="8">
    <location>
        <begin position="237"/>
        <end position="257"/>
    </location>
</feature>
<keyword evidence="11" id="KW-1185">Reference proteome</keyword>
<feature type="transmembrane region" description="Helical" evidence="8">
    <location>
        <begin position="52"/>
        <end position="73"/>
    </location>
</feature>
<evidence type="ECO:0000256" key="6">
    <source>
        <dbReference type="ARBA" id="ARBA00022989"/>
    </source>
</evidence>
<proteinExistence type="inferred from homology"/>
<dbReference type="InterPro" id="IPR035906">
    <property type="entry name" value="MetI-like_sf"/>
</dbReference>
<comment type="similarity">
    <text evidence="2">Belongs to the binding-protein-dependent transport system permease family. CysTW subfamily.</text>
</comment>
<evidence type="ECO:0000256" key="7">
    <source>
        <dbReference type="ARBA" id="ARBA00023136"/>
    </source>
</evidence>
<evidence type="ECO:0000256" key="5">
    <source>
        <dbReference type="ARBA" id="ARBA00022692"/>
    </source>
</evidence>
<dbReference type="PANTHER" id="PTHR42929">
    <property type="entry name" value="INNER MEMBRANE ABC TRANSPORTER PERMEASE PROTEIN YDCU-RELATED-RELATED"/>
    <property type="match status" value="1"/>
</dbReference>
<keyword evidence="3 8" id="KW-0813">Transport</keyword>
<evidence type="ECO:0000313" key="11">
    <source>
        <dbReference type="Proteomes" id="UP001239909"/>
    </source>
</evidence>
<dbReference type="Proteomes" id="UP001239909">
    <property type="component" value="Unassembled WGS sequence"/>
</dbReference>
<feature type="domain" description="ABC transmembrane type-1" evidence="9">
    <location>
        <begin position="50"/>
        <end position="256"/>
    </location>
</feature>
<feature type="transmembrane region" description="Helical" evidence="8">
    <location>
        <begin position="179"/>
        <end position="208"/>
    </location>
</feature>
<comment type="caution">
    <text evidence="10">The sequence shown here is derived from an EMBL/GenBank/DDBJ whole genome shotgun (WGS) entry which is preliminary data.</text>
</comment>
<sequence length="269" mass="29508">MRFIAPALVLLVAAFLLPLLYVVYLSFGGSSPSLEKYAAIATEPLYRQVLLNSVYISVVSTGLTLLLGYPIAYHLEAQPPRRRTVLMILVLMPFWTSILVKSFAFTVILGKSGIINSFLQWATGMEGHLPMLFNRFGVVVGMTHFLLPFMVFTVLASLLTQGPELRRAANVMGATRLTIFWRIIFPLSLPGVMAGILICMIMSMAMFITPALLGGRGDLMISNLVEFHVRDTLDWEMASALAVCLLAITGVFCIGIARVRGGQLFGEEG</sequence>
<organism evidence="10 11">
    <name type="scientific">Paralimibaculum aggregatum</name>
    <dbReference type="NCBI Taxonomy" id="3036245"/>
    <lineage>
        <taxon>Bacteria</taxon>
        <taxon>Pseudomonadati</taxon>
        <taxon>Pseudomonadota</taxon>
        <taxon>Alphaproteobacteria</taxon>
        <taxon>Rhodobacterales</taxon>
        <taxon>Paracoccaceae</taxon>
        <taxon>Paralimibaculum</taxon>
    </lineage>
</organism>
<accession>A0ABQ6LSU4</accession>
<keyword evidence="5 8" id="KW-0812">Transmembrane</keyword>
<dbReference type="PANTHER" id="PTHR42929:SF5">
    <property type="entry name" value="ABC TRANSPORTER PERMEASE PROTEIN"/>
    <property type="match status" value="1"/>
</dbReference>
<dbReference type="Gene3D" id="1.10.3720.10">
    <property type="entry name" value="MetI-like"/>
    <property type="match status" value="1"/>
</dbReference>
<name>A0ABQ6LSU4_9RHOB</name>
<evidence type="ECO:0000313" key="10">
    <source>
        <dbReference type="EMBL" id="GMG85129.1"/>
    </source>
</evidence>
<evidence type="ECO:0000256" key="1">
    <source>
        <dbReference type="ARBA" id="ARBA00004651"/>
    </source>
</evidence>
<dbReference type="CDD" id="cd06261">
    <property type="entry name" value="TM_PBP2"/>
    <property type="match status" value="1"/>
</dbReference>
<dbReference type="RefSeq" id="WP_285674389.1">
    <property type="nucleotide sequence ID" value="NZ_BSYI01000052.1"/>
</dbReference>
<keyword evidence="6 8" id="KW-1133">Transmembrane helix</keyword>
<feature type="transmembrane region" description="Helical" evidence="8">
    <location>
        <begin position="85"/>
        <end position="109"/>
    </location>
</feature>
<evidence type="ECO:0000256" key="8">
    <source>
        <dbReference type="RuleBase" id="RU363032"/>
    </source>
</evidence>
<comment type="subcellular location">
    <subcellularLocation>
        <location evidence="1 8">Cell membrane</location>
        <topology evidence="1 8">Multi-pass membrane protein</topology>
    </subcellularLocation>
</comment>
<protein>
    <recommendedName>
        <fullName evidence="9">ABC transmembrane type-1 domain-containing protein</fullName>
    </recommendedName>
</protein>
<evidence type="ECO:0000259" key="9">
    <source>
        <dbReference type="PROSITE" id="PS50928"/>
    </source>
</evidence>
<gene>
    <name evidence="10" type="ORF">LNKW23_43450</name>
</gene>
<dbReference type="PROSITE" id="PS50928">
    <property type="entry name" value="ABC_TM1"/>
    <property type="match status" value="1"/>
</dbReference>
<evidence type="ECO:0000256" key="4">
    <source>
        <dbReference type="ARBA" id="ARBA00022475"/>
    </source>
</evidence>
<keyword evidence="7 8" id="KW-0472">Membrane</keyword>
<dbReference type="EMBL" id="BSYI01000052">
    <property type="protein sequence ID" value="GMG85129.1"/>
    <property type="molecule type" value="Genomic_DNA"/>
</dbReference>
<reference evidence="10 11" key="1">
    <citation type="submission" date="2023-04" db="EMBL/GenBank/DDBJ databases">
        <title>Marinoamorphus aggregata gen. nov., sp. Nov., isolate from tissue of brittle star Ophioplocus japonicus.</title>
        <authorList>
            <person name="Kawano K."/>
            <person name="Sawayama S."/>
            <person name="Nakagawa S."/>
        </authorList>
    </citation>
    <scope>NUCLEOTIDE SEQUENCE [LARGE SCALE GENOMIC DNA]</scope>
    <source>
        <strain evidence="10 11">NKW23</strain>
    </source>
</reference>